<feature type="region of interest" description="Disordered" evidence="5">
    <location>
        <begin position="1"/>
        <end position="45"/>
    </location>
</feature>
<evidence type="ECO:0000313" key="7">
    <source>
        <dbReference type="EMBL" id="ORY91956.1"/>
    </source>
</evidence>
<keyword evidence="2 4" id="KW-0863">Zinc-finger</keyword>
<gene>
    <name evidence="7" type="ORF">BCR43DRAFT_497547</name>
</gene>
<dbReference type="AlphaFoldDB" id="A0A1X2H2K2"/>
<dbReference type="OrthoDB" id="5876363at2759"/>
<keyword evidence="8" id="KW-1185">Reference proteome</keyword>
<dbReference type="PROSITE" id="PS01359">
    <property type="entry name" value="ZF_PHD_1"/>
    <property type="match status" value="1"/>
</dbReference>
<dbReference type="PANTHER" id="PTHR47636">
    <property type="entry name" value="TRANSCRIPTIONAL REGULATORY PROTEIN RCO1"/>
    <property type="match status" value="1"/>
</dbReference>
<feature type="region of interest" description="Disordered" evidence="5">
    <location>
        <begin position="322"/>
        <end position="361"/>
    </location>
</feature>
<dbReference type="InterPro" id="IPR052819">
    <property type="entry name" value="Chromatin_regulatory_protein"/>
</dbReference>
<dbReference type="InterPro" id="IPR001965">
    <property type="entry name" value="Znf_PHD"/>
</dbReference>
<dbReference type="InterPro" id="IPR019787">
    <property type="entry name" value="Znf_PHD-finger"/>
</dbReference>
<dbReference type="InParanoid" id="A0A1X2H2K2"/>
<evidence type="ECO:0000256" key="4">
    <source>
        <dbReference type="PROSITE-ProRule" id="PRU00146"/>
    </source>
</evidence>
<evidence type="ECO:0000256" key="1">
    <source>
        <dbReference type="ARBA" id="ARBA00022723"/>
    </source>
</evidence>
<dbReference type="PANTHER" id="PTHR47636:SF1">
    <property type="entry name" value="TRANSCRIPTIONAL REGULATORY PROTEIN RCO1"/>
    <property type="match status" value="1"/>
</dbReference>
<sequence length="457" mass="52071">MKRSSRHTSPQSLPPDTDKNQKRRYGDVEPDNIKRTKRRREGDVQSQIKNLDYCDSCGGTGRFLCCDACPKAFHFTCMEPPMDYNDVDNLQEEWYCRECEYNRRTETRQQESSLPSPSVTGLFTKLMQNLEKRNPKAYQLPSDIQSFFEGVSADRMGNYVDMSVMKSIKHSRSGHPDIPDDHRLYDNQGKPIVCFRCRQSPVHKRIVGCDYCPLYWHMDCLDPPLVGPPNPTRKWMCPNHPEHVMPRMRRKHNAPIIDLPSGQTTASTADALDPSEEDASSALLVESISDDDTDTTLKYSNTLYRLPSSSITLDFFDSARKDRERSHTRSSVDPFPSPRASDASPPKKSLNSYASSQSLDEQEAREWLEGLSSLFSRISNTKENGIPTKTKKDLDITLSPPPSIHNHQPSTSPTKIPLLLDTSEIYGKSESSVQVSLNEYERLKKIEKLMLDKNLML</sequence>
<proteinExistence type="predicted"/>
<dbReference type="SUPFAM" id="SSF57903">
    <property type="entry name" value="FYVE/PHD zinc finger"/>
    <property type="match status" value="2"/>
</dbReference>
<evidence type="ECO:0000256" key="2">
    <source>
        <dbReference type="ARBA" id="ARBA00022771"/>
    </source>
</evidence>
<organism evidence="7 8">
    <name type="scientific">Syncephalastrum racemosum</name>
    <name type="common">Filamentous fungus</name>
    <dbReference type="NCBI Taxonomy" id="13706"/>
    <lineage>
        <taxon>Eukaryota</taxon>
        <taxon>Fungi</taxon>
        <taxon>Fungi incertae sedis</taxon>
        <taxon>Mucoromycota</taxon>
        <taxon>Mucoromycotina</taxon>
        <taxon>Mucoromycetes</taxon>
        <taxon>Mucorales</taxon>
        <taxon>Syncephalastraceae</taxon>
        <taxon>Syncephalastrum</taxon>
    </lineage>
</organism>
<dbReference type="PROSITE" id="PS50016">
    <property type="entry name" value="ZF_PHD_2"/>
    <property type="match status" value="1"/>
</dbReference>
<reference evidence="7 8" key="1">
    <citation type="submission" date="2016-07" db="EMBL/GenBank/DDBJ databases">
        <title>Pervasive Adenine N6-methylation of Active Genes in Fungi.</title>
        <authorList>
            <consortium name="DOE Joint Genome Institute"/>
            <person name="Mondo S.J."/>
            <person name="Dannebaum R.O."/>
            <person name="Kuo R.C."/>
            <person name="Labutti K."/>
            <person name="Haridas S."/>
            <person name="Kuo A."/>
            <person name="Salamov A."/>
            <person name="Ahrendt S.R."/>
            <person name="Lipzen A."/>
            <person name="Sullivan W."/>
            <person name="Andreopoulos W.B."/>
            <person name="Clum A."/>
            <person name="Lindquist E."/>
            <person name="Daum C."/>
            <person name="Ramamoorthy G.K."/>
            <person name="Gryganskyi A."/>
            <person name="Culley D."/>
            <person name="Magnuson J.K."/>
            <person name="James T.Y."/>
            <person name="O'Malley M.A."/>
            <person name="Stajich J.E."/>
            <person name="Spatafora J.W."/>
            <person name="Visel A."/>
            <person name="Grigoriev I.V."/>
        </authorList>
    </citation>
    <scope>NUCLEOTIDE SEQUENCE [LARGE SCALE GENOMIC DNA]</scope>
    <source>
        <strain evidence="7 8">NRRL 2496</strain>
    </source>
</reference>
<evidence type="ECO:0000313" key="8">
    <source>
        <dbReference type="Proteomes" id="UP000242180"/>
    </source>
</evidence>
<dbReference type="Pfam" id="PF00628">
    <property type="entry name" value="PHD"/>
    <property type="match status" value="2"/>
</dbReference>
<dbReference type="InterPro" id="IPR019786">
    <property type="entry name" value="Zinc_finger_PHD-type_CS"/>
</dbReference>
<dbReference type="GO" id="GO:0006357">
    <property type="term" value="P:regulation of transcription by RNA polymerase II"/>
    <property type="evidence" value="ECO:0007669"/>
    <property type="project" value="TreeGrafter"/>
</dbReference>
<accession>A0A1X2H2K2</accession>
<dbReference type="GO" id="GO:0008270">
    <property type="term" value="F:zinc ion binding"/>
    <property type="evidence" value="ECO:0007669"/>
    <property type="project" value="UniProtKB-KW"/>
</dbReference>
<feature type="domain" description="PHD-type" evidence="6">
    <location>
        <begin position="51"/>
        <end position="102"/>
    </location>
</feature>
<keyword evidence="1" id="KW-0479">Metal-binding</keyword>
<dbReference type="Proteomes" id="UP000242180">
    <property type="component" value="Unassembled WGS sequence"/>
</dbReference>
<evidence type="ECO:0000256" key="3">
    <source>
        <dbReference type="ARBA" id="ARBA00022833"/>
    </source>
</evidence>
<keyword evidence="3" id="KW-0862">Zinc</keyword>
<dbReference type="Gene3D" id="3.30.40.10">
    <property type="entry name" value="Zinc/RING finger domain, C3HC4 (zinc finger)"/>
    <property type="match status" value="2"/>
</dbReference>
<dbReference type="FunCoup" id="A0A1X2H2K2">
    <property type="interactions" value="10"/>
</dbReference>
<protein>
    <recommendedName>
        <fullName evidence="6">PHD-type domain-containing protein</fullName>
    </recommendedName>
</protein>
<evidence type="ECO:0000256" key="5">
    <source>
        <dbReference type="SAM" id="MobiDB-lite"/>
    </source>
</evidence>
<dbReference type="CDD" id="cd15534">
    <property type="entry name" value="PHD2_PHF12_Rco1"/>
    <property type="match status" value="1"/>
</dbReference>
<dbReference type="CDD" id="cd15535">
    <property type="entry name" value="PHD1_Rco1"/>
    <property type="match status" value="1"/>
</dbReference>
<name>A0A1X2H2K2_SYNRA</name>
<dbReference type="InterPro" id="IPR013083">
    <property type="entry name" value="Znf_RING/FYVE/PHD"/>
</dbReference>
<dbReference type="STRING" id="13706.A0A1X2H2K2"/>
<dbReference type="InterPro" id="IPR011011">
    <property type="entry name" value="Znf_FYVE_PHD"/>
</dbReference>
<evidence type="ECO:0000259" key="6">
    <source>
        <dbReference type="PROSITE" id="PS50016"/>
    </source>
</evidence>
<dbReference type="OMA" id="HFTCMEP"/>
<dbReference type="SMART" id="SM00249">
    <property type="entry name" value="PHD"/>
    <property type="match status" value="2"/>
</dbReference>
<dbReference type="EMBL" id="MCGN01000010">
    <property type="protein sequence ID" value="ORY91956.1"/>
    <property type="molecule type" value="Genomic_DNA"/>
</dbReference>
<feature type="compositionally biased region" description="Polar residues" evidence="5">
    <location>
        <begin position="349"/>
        <end position="359"/>
    </location>
</feature>
<feature type="compositionally biased region" description="Basic and acidic residues" evidence="5">
    <location>
        <begin position="16"/>
        <end position="34"/>
    </location>
</feature>
<comment type="caution">
    <text evidence="7">The sequence shown here is derived from an EMBL/GenBank/DDBJ whole genome shotgun (WGS) entry which is preliminary data.</text>
</comment>
<dbReference type="GO" id="GO:0032221">
    <property type="term" value="C:Rpd3S complex"/>
    <property type="evidence" value="ECO:0007669"/>
    <property type="project" value="TreeGrafter"/>
</dbReference>
<feature type="region of interest" description="Disordered" evidence="5">
    <location>
        <begin position="257"/>
        <end position="280"/>
    </location>
</feature>